<dbReference type="Gene3D" id="1.10.150.750">
    <property type="match status" value="1"/>
</dbReference>
<dbReference type="PANTHER" id="PTHR43316">
    <property type="entry name" value="HYDROLASE, HALOACID DELAHOGENASE-RELATED"/>
    <property type="match status" value="1"/>
</dbReference>
<dbReference type="InterPro" id="IPR006439">
    <property type="entry name" value="HAD-SF_hydro_IA"/>
</dbReference>
<reference evidence="2 3" key="1">
    <citation type="submission" date="2014-06" db="EMBL/GenBank/DDBJ databases">
        <title>Evolutionary Origins and Diversification of the Mycorrhizal Mutualists.</title>
        <authorList>
            <consortium name="DOE Joint Genome Institute"/>
            <consortium name="Mycorrhizal Genomics Consortium"/>
            <person name="Kohler A."/>
            <person name="Kuo A."/>
            <person name="Nagy L.G."/>
            <person name="Floudas D."/>
            <person name="Copeland A."/>
            <person name="Barry K.W."/>
            <person name="Cichocki N."/>
            <person name="Veneault-Fourrey C."/>
            <person name="LaButti K."/>
            <person name="Lindquist E.A."/>
            <person name="Lipzen A."/>
            <person name="Lundell T."/>
            <person name="Morin E."/>
            <person name="Murat C."/>
            <person name="Riley R."/>
            <person name="Ohm R."/>
            <person name="Sun H."/>
            <person name="Tunlid A."/>
            <person name="Henrissat B."/>
            <person name="Grigoriev I.V."/>
            <person name="Hibbett D.S."/>
            <person name="Martin F."/>
        </authorList>
    </citation>
    <scope>NUCLEOTIDE SEQUENCE [LARGE SCALE GENOMIC DNA]</scope>
    <source>
        <strain evidence="2 3">SS14</strain>
    </source>
</reference>
<accession>A0A0C9VHB0</accession>
<keyword evidence="1" id="KW-0378">Hydrolase</keyword>
<dbReference type="PANTHER" id="PTHR43316:SF9">
    <property type="entry name" value="ACID DEHALOGENASE, PUTATIVE (AFU_ORTHOLOGUE AFUA_6G14460)-RELATED"/>
    <property type="match status" value="1"/>
</dbReference>
<evidence type="ECO:0000313" key="2">
    <source>
        <dbReference type="EMBL" id="KIJ36930.1"/>
    </source>
</evidence>
<dbReference type="InterPro" id="IPR036412">
    <property type="entry name" value="HAD-like_sf"/>
</dbReference>
<name>A0A0C9VHB0_SPHS4</name>
<proteinExistence type="predicted"/>
<dbReference type="SUPFAM" id="SSF56784">
    <property type="entry name" value="HAD-like"/>
    <property type="match status" value="1"/>
</dbReference>
<dbReference type="SFLD" id="SFLDG01129">
    <property type="entry name" value="C1.5:_HAD__Beta-PGM__Phosphata"/>
    <property type="match status" value="1"/>
</dbReference>
<sequence>MSDPKLTQFKALSFDVYGTLIDWETPVHDAIAPIVRRAGKNWSRKDILTIYTDVETDIQAQNPTALYPTVLADTYYAIAKRLDLPETPELKEASVLFGNSIPDWKPFPDTIDALRRLSKHYKLVVLSNVDRNSFSFTQKILEQGFQFDLILTAQDIGSYKPDLANFEYMLNAVKEKYGIEKHEVIVTANSRKHDHKPANSLGIASSWIKREGSVMGQSGNATYIWDFETLGEMADAADNEGK</sequence>
<protein>
    <submittedName>
        <fullName evidence="2">Unplaced genomic scaffold SPHSTscaffold_98, whole genome shotgun sequence</fullName>
    </submittedName>
</protein>
<dbReference type="GO" id="GO:0016791">
    <property type="term" value="F:phosphatase activity"/>
    <property type="evidence" value="ECO:0007669"/>
    <property type="project" value="UniProtKB-ARBA"/>
</dbReference>
<dbReference type="InterPro" id="IPR023214">
    <property type="entry name" value="HAD_sf"/>
</dbReference>
<evidence type="ECO:0000313" key="3">
    <source>
        <dbReference type="Proteomes" id="UP000054279"/>
    </source>
</evidence>
<dbReference type="OrthoDB" id="20198at2759"/>
<keyword evidence="3" id="KW-1185">Reference proteome</keyword>
<evidence type="ECO:0000256" key="1">
    <source>
        <dbReference type="ARBA" id="ARBA00022801"/>
    </source>
</evidence>
<gene>
    <name evidence="2" type="ORF">M422DRAFT_211848</name>
</gene>
<dbReference type="AlphaFoldDB" id="A0A0C9VHB0"/>
<dbReference type="EMBL" id="KN837173">
    <property type="protein sequence ID" value="KIJ36930.1"/>
    <property type="molecule type" value="Genomic_DNA"/>
</dbReference>
<dbReference type="Gene3D" id="3.40.50.1000">
    <property type="entry name" value="HAD superfamily/HAD-like"/>
    <property type="match status" value="1"/>
</dbReference>
<dbReference type="Proteomes" id="UP000054279">
    <property type="component" value="Unassembled WGS sequence"/>
</dbReference>
<dbReference type="Pfam" id="PF00702">
    <property type="entry name" value="Hydrolase"/>
    <property type="match status" value="1"/>
</dbReference>
<dbReference type="InterPro" id="IPR051540">
    <property type="entry name" value="S-2-haloacid_dehalogenase"/>
</dbReference>
<dbReference type="HOGENOM" id="CLU_045011_3_2_1"/>
<dbReference type="NCBIfam" id="TIGR01493">
    <property type="entry name" value="HAD-SF-IA-v2"/>
    <property type="match status" value="1"/>
</dbReference>
<dbReference type="SFLD" id="SFLDS00003">
    <property type="entry name" value="Haloacid_Dehalogenase"/>
    <property type="match status" value="1"/>
</dbReference>
<organism evidence="2 3">
    <name type="scientific">Sphaerobolus stellatus (strain SS14)</name>
    <dbReference type="NCBI Taxonomy" id="990650"/>
    <lineage>
        <taxon>Eukaryota</taxon>
        <taxon>Fungi</taxon>
        <taxon>Dikarya</taxon>
        <taxon>Basidiomycota</taxon>
        <taxon>Agaricomycotina</taxon>
        <taxon>Agaricomycetes</taxon>
        <taxon>Phallomycetidae</taxon>
        <taxon>Geastrales</taxon>
        <taxon>Sphaerobolaceae</taxon>
        <taxon>Sphaerobolus</taxon>
    </lineage>
</organism>